<dbReference type="Proteomes" id="UP000681425">
    <property type="component" value="Chromosome"/>
</dbReference>
<dbReference type="AlphaFoldDB" id="A0A975K2Q9"/>
<dbReference type="EMBL" id="CP073910">
    <property type="protein sequence ID" value="QUT03856.1"/>
    <property type="molecule type" value="Genomic_DNA"/>
</dbReference>
<keyword evidence="3" id="KW-1185">Reference proteome</keyword>
<evidence type="ECO:0000256" key="1">
    <source>
        <dbReference type="SAM" id="Phobius"/>
    </source>
</evidence>
<gene>
    <name evidence="2" type="ORF">KFK14_11865</name>
</gene>
<feature type="transmembrane region" description="Helical" evidence="1">
    <location>
        <begin position="16"/>
        <end position="36"/>
    </location>
</feature>
<keyword evidence="1" id="KW-0472">Membrane</keyword>
<sequence length="64" mass="6879">MGQFDDERGKSKLETIVGSLMLLSFGLGILAFLIAIDHPEWFSLRPASGTAAAMSKASNFAPHK</sequence>
<dbReference type="RefSeq" id="WP_212607775.1">
    <property type="nucleotide sequence ID" value="NZ_CP073910.1"/>
</dbReference>
<keyword evidence="1" id="KW-1133">Transmembrane helix</keyword>
<keyword evidence="1" id="KW-0812">Transmembrane</keyword>
<proteinExistence type="predicted"/>
<reference evidence="2" key="1">
    <citation type="submission" date="2021-04" db="EMBL/GenBank/DDBJ databases">
        <title>Isolation of p-tert-butylphenol degrading bacteria Sphingobium phenoxybenzoativorans Tas13 from active sludge.</title>
        <authorList>
            <person name="Li Y."/>
        </authorList>
    </citation>
    <scope>NUCLEOTIDE SEQUENCE</scope>
    <source>
        <strain evidence="2">Tas13</strain>
    </source>
</reference>
<dbReference type="KEGG" id="spph:KFK14_11865"/>
<name>A0A975K2Q9_9SPHN</name>
<evidence type="ECO:0000313" key="3">
    <source>
        <dbReference type="Proteomes" id="UP000681425"/>
    </source>
</evidence>
<evidence type="ECO:0000313" key="2">
    <source>
        <dbReference type="EMBL" id="QUT03856.1"/>
    </source>
</evidence>
<accession>A0A975K2Q9</accession>
<organism evidence="2 3">
    <name type="scientific">Sphingobium phenoxybenzoativorans</name>
    <dbReference type="NCBI Taxonomy" id="1592790"/>
    <lineage>
        <taxon>Bacteria</taxon>
        <taxon>Pseudomonadati</taxon>
        <taxon>Pseudomonadota</taxon>
        <taxon>Alphaproteobacteria</taxon>
        <taxon>Sphingomonadales</taxon>
        <taxon>Sphingomonadaceae</taxon>
        <taxon>Sphingobium</taxon>
    </lineage>
</organism>
<protein>
    <submittedName>
        <fullName evidence="2">Uncharacterized protein</fullName>
    </submittedName>
</protein>